<reference evidence="4 5" key="1">
    <citation type="journal article" date="2015" name="Int. J. Syst. Evol. Microbiol.">
        <title>Revisiting Corynebacterium glyciniphilum (ex Kubota et al., 1972) sp. nov., nom. rev., isolated from putrefied banana.</title>
        <authorList>
            <person name="Al-Dilaimi A."/>
            <person name="Bednarz H."/>
            <person name="Lomker A."/>
            <person name="Niehaus K."/>
            <person name="Kalinowski J."/>
            <person name="Ruckert C."/>
        </authorList>
    </citation>
    <scope>NUCLEOTIDE SEQUENCE [LARGE SCALE GENOMIC DNA]</scope>
    <source>
        <strain evidence="4">AJ 3170</strain>
    </source>
</reference>
<dbReference type="RefSeq" id="WP_081803919.1">
    <property type="nucleotide sequence ID" value="NZ_CP006842.1"/>
</dbReference>
<keyword evidence="2" id="KW-0812">Transmembrane</keyword>
<feature type="domain" description="Thioredoxin-like fold" evidence="3">
    <location>
        <begin position="75"/>
        <end position="234"/>
    </location>
</feature>
<dbReference type="KEGG" id="cgy:CGLY_12430"/>
<dbReference type="Pfam" id="PF13462">
    <property type="entry name" value="Thioredoxin_4"/>
    <property type="match status" value="1"/>
</dbReference>
<evidence type="ECO:0000313" key="4">
    <source>
        <dbReference type="EMBL" id="AHW64926.1"/>
    </source>
</evidence>
<evidence type="ECO:0000256" key="1">
    <source>
        <dbReference type="SAM" id="MobiDB-lite"/>
    </source>
</evidence>
<dbReference type="InterPro" id="IPR012336">
    <property type="entry name" value="Thioredoxin-like_fold"/>
</dbReference>
<protein>
    <recommendedName>
        <fullName evidence="3">Thioredoxin-like fold domain-containing protein</fullName>
    </recommendedName>
</protein>
<dbReference type="STRING" id="1404245.CGLY_12430"/>
<keyword evidence="5" id="KW-1185">Reference proteome</keyword>
<dbReference type="eggNOG" id="COG1651">
    <property type="taxonomic scope" value="Bacteria"/>
</dbReference>
<organism evidence="4 5">
    <name type="scientific">Corynebacterium glyciniphilum AJ 3170</name>
    <dbReference type="NCBI Taxonomy" id="1404245"/>
    <lineage>
        <taxon>Bacteria</taxon>
        <taxon>Bacillati</taxon>
        <taxon>Actinomycetota</taxon>
        <taxon>Actinomycetes</taxon>
        <taxon>Mycobacteriales</taxon>
        <taxon>Corynebacteriaceae</taxon>
        <taxon>Corynebacterium</taxon>
    </lineage>
</organism>
<feature type="compositionally biased region" description="Basic and acidic residues" evidence="1">
    <location>
        <begin position="227"/>
        <end position="239"/>
    </location>
</feature>
<gene>
    <name evidence="4" type="ORF">CGLY_12430</name>
</gene>
<dbReference type="EMBL" id="CP006842">
    <property type="protein sequence ID" value="AHW64926.1"/>
    <property type="molecule type" value="Genomic_DNA"/>
</dbReference>
<dbReference type="Gene3D" id="3.40.30.10">
    <property type="entry name" value="Glutaredoxin"/>
    <property type="match status" value="1"/>
</dbReference>
<keyword evidence="2" id="KW-0472">Membrane</keyword>
<proteinExistence type="predicted"/>
<dbReference type="InterPro" id="IPR036249">
    <property type="entry name" value="Thioredoxin-like_sf"/>
</dbReference>
<evidence type="ECO:0000313" key="5">
    <source>
        <dbReference type="Proteomes" id="UP000023703"/>
    </source>
</evidence>
<dbReference type="AlphaFoldDB" id="X5EE82"/>
<evidence type="ECO:0000259" key="3">
    <source>
        <dbReference type="Pfam" id="PF13462"/>
    </source>
</evidence>
<evidence type="ECO:0000256" key="2">
    <source>
        <dbReference type="SAM" id="Phobius"/>
    </source>
</evidence>
<name>X5EE82_9CORY</name>
<accession>X5EE82</accession>
<dbReference type="SUPFAM" id="SSF52833">
    <property type="entry name" value="Thioredoxin-like"/>
    <property type="match status" value="1"/>
</dbReference>
<keyword evidence="2" id="KW-1133">Transmembrane helix</keyword>
<sequence>MSQKIKAPNDKNRNFLWGIVALVVICVVFIGFMVFNGRKSTDVELSAADVSFSVAVEDGVVQLRSDDVADDAPTADVYEDYSCTHCADLVEADSESMEGALDAGEINVNLHTVNFLDSNGNESSSRTGAVAMAIAETGDAGAFWAFHEKAFGDQAEVARDWRFDELADAAEQLGVDSDVVDSIRDESVMDQYKPNLQANGDRLRELMGDQAGTPALYIDGEYLTVERDPEDPSKLKDWVPDVIGGEAGDAPQESAAETESSDSE</sequence>
<dbReference type="OrthoDB" id="117402at2"/>
<feature type="transmembrane region" description="Helical" evidence="2">
    <location>
        <begin position="15"/>
        <end position="35"/>
    </location>
</feature>
<feature type="region of interest" description="Disordered" evidence="1">
    <location>
        <begin position="227"/>
        <end position="264"/>
    </location>
</feature>
<dbReference type="HOGENOM" id="CLU_000288_47_3_11"/>
<dbReference type="Proteomes" id="UP000023703">
    <property type="component" value="Chromosome"/>
</dbReference>